<feature type="transmembrane region" description="Helical" evidence="9">
    <location>
        <begin position="219"/>
        <end position="235"/>
    </location>
</feature>
<dbReference type="EMBL" id="CP003364">
    <property type="protein sequence ID" value="AGA26586.1"/>
    <property type="molecule type" value="Genomic_DNA"/>
</dbReference>
<evidence type="ECO:0000256" key="7">
    <source>
        <dbReference type="ARBA" id="ARBA00022989"/>
    </source>
</evidence>
<evidence type="ECO:0000313" key="11">
    <source>
        <dbReference type="EMBL" id="AGA26586.1"/>
    </source>
</evidence>
<keyword evidence="3 9" id="KW-0813">Transport</keyword>
<protein>
    <recommendedName>
        <fullName evidence="9">Transport permease protein</fullName>
    </recommendedName>
</protein>
<evidence type="ECO:0000256" key="4">
    <source>
        <dbReference type="ARBA" id="ARBA00022475"/>
    </source>
</evidence>
<keyword evidence="4 9" id="KW-1003">Cell membrane</keyword>
<dbReference type="GO" id="GO:0043190">
    <property type="term" value="C:ATP-binding cassette (ABC) transporter complex"/>
    <property type="evidence" value="ECO:0007669"/>
    <property type="project" value="InterPro"/>
</dbReference>
<dbReference type="PANTHER" id="PTHR30413:SF8">
    <property type="entry name" value="TRANSPORT PERMEASE PROTEIN"/>
    <property type="match status" value="1"/>
</dbReference>
<feature type="transmembrane region" description="Helical" evidence="9">
    <location>
        <begin position="109"/>
        <end position="135"/>
    </location>
</feature>
<dbReference type="InterPro" id="IPR047817">
    <property type="entry name" value="ABC2_TM_bact-type"/>
</dbReference>
<dbReference type="InterPro" id="IPR013525">
    <property type="entry name" value="ABC2_TM"/>
</dbReference>
<evidence type="ECO:0000256" key="9">
    <source>
        <dbReference type="RuleBase" id="RU361157"/>
    </source>
</evidence>
<proteinExistence type="inferred from homology"/>
<sequence>MLPGRSLRRPSDEVINMDVSTNPSVPHVEFFPPPHKPRGPSRWIGWVTDDHRQLVRFWPVVQNMVVQDLRVRYQRSMLGFFWTLLHPILMMTTLTIVFSQLLVIKREDYAIYLFAGMVPWNFFSGTVNDSAFSIIHNEALIRKIFLPKLIFPLTRLLINLTTFVLSMVALFILMKPLGVRFTPQLLLLPVAIALLSGFTLGLGLIVATTNTFFRDCGHLVSVILQAWYFMTPIIYESTNLPPWRLWANPAYPFIKLFQVILSEGKWPDPSLFLAAAGIATVSLGIGYVAFKCHEDKFVFRL</sequence>
<dbReference type="KEGG" id="saci:Sinac_2268"/>
<evidence type="ECO:0000256" key="2">
    <source>
        <dbReference type="ARBA" id="ARBA00007783"/>
    </source>
</evidence>
<dbReference type="PANTHER" id="PTHR30413">
    <property type="entry name" value="INNER MEMBRANE TRANSPORT PERMEASE"/>
    <property type="match status" value="1"/>
</dbReference>
<dbReference type="eggNOG" id="COG1682">
    <property type="taxonomic scope" value="Bacteria"/>
</dbReference>
<dbReference type="AlphaFoldDB" id="L0DD55"/>
<evidence type="ECO:0000256" key="8">
    <source>
        <dbReference type="ARBA" id="ARBA00023136"/>
    </source>
</evidence>
<reference evidence="11 12" key="1">
    <citation type="submission" date="2012-02" db="EMBL/GenBank/DDBJ databases">
        <title>Complete sequence of chromosome of Singulisphaera acidiphila DSM 18658.</title>
        <authorList>
            <consortium name="US DOE Joint Genome Institute (JGI-PGF)"/>
            <person name="Lucas S."/>
            <person name="Copeland A."/>
            <person name="Lapidus A."/>
            <person name="Glavina del Rio T."/>
            <person name="Dalin E."/>
            <person name="Tice H."/>
            <person name="Bruce D."/>
            <person name="Goodwin L."/>
            <person name="Pitluck S."/>
            <person name="Peters L."/>
            <person name="Ovchinnikova G."/>
            <person name="Chertkov O."/>
            <person name="Kyrpides N."/>
            <person name="Mavromatis K."/>
            <person name="Ivanova N."/>
            <person name="Brettin T."/>
            <person name="Detter J.C."/>
            <person name="Han C."/>
            <person name="Larimer F."/>
            <person name="Land M."/>
            <person name="Hauser L."/>
            <person name="Markowitz V."/>
            <person name="Cheng J.-F."/>
            <person name="Hugenholtz P."/>
            <person name="Woyke T."/>
            <person name="Wu D."/>
            <person name="Tindall B."/>
            <person name="Pomrenke H."/>
            <person name="Brambilla E."/>
            <person name="Klenk H.-P."/>
            <person name="Eisen J.A."/>
        </authorList>
    </citation>
    <scope>NUCLEOTIDE SEQUENCE [LARGE SCALE GENOMIC DNA]</scope>
    <source>
        <strain evidence="12">ATCC BAA-1392 / DSM 18658 / VKM B-2454 / MOB10</strain>
    </source>
</reference>
<feature type="domain" description="ABC transmembrane type-2" evidence="10">
    <location>
        <begin position="78"/>
        <end position="293"/>
    </location>
</feature>
<dbReference type="PROSITE" id="PS51012">
    <property type="entry name" value="ABC_TM2"/>
    <property type="match status" value="1"/>
</dbReference>
<dbReference type="PRINTS" id="PR00164">
    <property type="entry name" value="ABC2TRNSPORT"/>
</dbReference>
<keyword evidence="7 9" id="KW-1133">Transmembrane helix</keyword>
<comment type="similarity">
    <text evidence="2 9">Belongs to the ABC-2 integral membrane protein family.</text>
</comment>
<evidence type="ECO:0000256" key="6">
    <source>
        <dbReference type="ARBA" id="ARBA00022692"/>
    </source>
</evidence>
<keyword evidence="12" id="KW-1185">Reference proteome</keyword>
<name>L0DD55_SINAD</name>
<evidence type="ECO:0000313" key="12">
    <source>
        <dbReference type="Proteomes" id="UP000010798"/>
    </source>
</evidence>
<dbReference type="STRING" id="886293.Sinac_2268"/>
<evidence type="ECO:0000259" key="10">
    <source>
        <dbReference type="PROSITE" id="PS51012"/>
    </source>
</evidence>
<keyword evidence="5" id="KW-0997">Cell inner membrane</keyword>
<organism evidence="11 12">
    <name type="scientific">Singulisphaera acidiphila (strain ATCC BAA-1392 / DSM 18658 / VKM B-2454 / MOB10)</name>
    <dbReference type="NCBI Taxonomy" id="886293"/>
    <lineage>
        <taxon>Bacteria</taxon>
        <taxon>Pseudomonadati</taxon>
        <taxon>Planctomycetota</taxon>
        <taxon>Planctomycetia</taxon>
        <taxon>Isosphaerales</taxon>
        <taxon>Isosphaeraceae</taxon>
        <taxon>Singulisphaera</taxon>
    </lineage>
</organism>
<dbReference type="InterPro" id="IPR000412">
    <property type="entry name" value="ABC_2_transport"/>
</dbReference>
<accession>L0DD55</accession>
<feature type="transmembrane region" description="Helical" evidence="9">
    <location>
        <begin position="186"/>
        <end position="207"/>
    </location>
</feature>
<feature type="transmembrane region" description="Helical" evidence="9">
    <location>
        <begin position="156"/>
        <end position="174"/>
    </location>
</feature>
<evidence type="ECO:0000256" key="3">
    <source>
        <dbReference type="ARBA" id="ARBA00022448"/>
    </source>
</evidence>
<keyword evidence="8 9" id="KW-0472">Membrane</keyword>
<feature type="transmembrane region" description="Helical" evidence="9">
    <location>
        <begin position="80"/>
        <end position="103"/>
    </location>
</feature>
<comment type="subcellular location">
    <subcellularLocation>
        <location evidence="1">Cell inner membrane</location>
        <topology evidence="1">Multi-pass membrane protein</topology>
    </subcellularLocation>
    <subcellularLocation>
        <location evidence="9">Cell membrane</location>
        <topology evidence="9">Multi-pass membrane protein</topology>
    </subcellularLocation>
</comment>
<dbReference type="GO" id="GO:0015920">
    <property type="term" value="P:lipopolysaccharide transport"/>
    <property type="evidence" value="ECO:0007669"/>
    <property type="project" value="TreeGrafter"/>
</dbReference>
<keyword evidence="6 9" id="KW-0812">Transmembrane</keyword>
<dbReference type="GO" id="GO:0140359">
    <property type="term" value="F:ABC-type transporter activity"/>
    <property type="evidence" value="ECO:0007669"/>
    <property type="project" value="InterPro"/>
</dbReference>
<dbReference type="HOGENOM" id="CLU_060703_1_1_0"/>
<evidence type="ECO:0000256" key="5">
    <source>
        <dbReference type="ARBA" id="ARBA00022519"/>
    </source>
</evidence>
<evidence type="ECO:0000256" key="1">
    <source>
        <dbReference type="ARBA" id="ARBA00004429"/>
    </source>
</evidence>
<gene>
    <name evidence="11" type="ordered locus">Sinac_2268</name>
</gene>
<dbReference type="Proteomes" id="UP000010798">
    <property type="component" value="Chromosome"/>
</dbReference>
<feature type="transmembrane region" description="Helical" evidence="9">
    <location>
        <begin position="271"/>
        <end position="290"/>
    </location>
</feature>
<dbReference type="Pfam" id="PF01061">
    <property type="entry name" value="ABC2_membrane"/>
    <property type="match status" value="1"/>
</dbReference>